<comment type="function">
    <text evidence="1">May act as a substrate-specific adapter of an E3 ubiquitin-protein ligase complex (CUL3-RBX1-BTB) which mediates the ubiquitination and subsequent proteasomal degradation of target proteins.</text>
</comment>
<accession>A0A9J5WBU6</accession>
<dbReference type="Gene3D" id="1.25.40.420">
    <property type="match status" value="1"/>
</dbReference>
<dbReference type="SMART" id="SM00875">
    <property type="entry name" value="BACK"/>
    <property type="match status" value="1"/>
</dbReference>
<dbReference type="InterPro" id="IPR000210">
    <property type="entry name" value="BTB/POZ_dom"/>
</dbReference>
<organism evidence="5 6">
    <name type="scientific">Solanum commersonii</name>
    <name type="common">Commerson's wild potato</name>
    <name type="synonym">Commerson's nightshade</name>
    <dbReference type="NCBI Taxonomy" id="4109"/>
    <lineage>
        <taxon>Eukaryota</taxon>
        <taxon>Viridiplantae</taxon>
        <taxon>Streptophyta</taxon>
        <taxon>Embryophyta</taxon>
        <taxon>Tracheophyta</taxon>
        <taxon>Spermatophyta</taxon>
        <taxon>Magnoliopsida</taxon>
        <taxon>eudicotyledons</taxon>
        <taxon>Gunneridae</taxon>
        <taxon>Pentapetalae</taxon>
        <taxon>asterids</taxon>
        <taxon>lamiids</taxon>
        <taxon>Solanales</taxon>
        <taxon>Solanaceae</taxon>
        <taxon>Solanoideae</taxon>
        <taxon>Solaneae</taxon>
        <taxon>Solanum</taxon>
    </lineage>
</organism>
<evidence type="ECO:0000259" key="4">
    <source>
        <dbReference type="SMART" id="SM00875"/>
    </source>
</evidence>
<dbReference type="InterPro" id="IPR045890">
    <property type="entry name" value="POB1-like"/>
</dbReference>
<dbReference type="EMBL" id="JACXVP010000012">
    <property type="protein sequence ID" value="KAG5573113.1"/>
    <property type="molecule type" value="Genomic_DNA"/>
</dbReference>
<dbReference type="Gene3D" id="3.30.710.10">
    <property type="entry name" value="Potassium Channel Kv1.1, Chain A"/>
    <property type="match status" value="1"/>
</dbReference>
<protein>
    <recommendedName>
        <fullName evidence="4">BACK domain-containing protein</fullName>
    </recommendedName>
</protein>
<reference evidence="5 6" key="1">
    <citation type="submission" date="2020-09" db="EMBL/GenBank/DDBJ databases">
        <title>De no assembly of potato wild relative species, Solanum commersonii.</title>
        <authorList>
            <person name="Cho K."/>
        </authorList>
    </citation>
    <scope>NUCLEOTIDE SEQUENCE [LARGE SCALE GENOMIC DNA]</scope>
    <source>
        <strain evidence="5">LZ3.2</strain>
        <tissue evidence="5">Leaf</tissue>
    </source>
</reference>
<dbReference type="PANTHER" id="PTHR46336">
    <property type="entry name" value="OS02G0260700 PROTEIN"/>
    <property type="match status" value="1"/>
</dbReference>
<dbReference type="AlphaFoldDB" id="A0A9J5WBU6"/>
<dbReference type="InterPro" id="IPR011333">
    <property type="entry name" value="SKP1/BTB/POZ_sf"/>
</dbReference>
<keyword evidence="6" id="KW-1185">Reference proteome</keyword>
<comment type="caution">
    <text evidence="5">The sequence shown here is derived from an EMBL/GenBank/DDBJ whole genome shotgun (WGS) entry which is preliminary data.</text>
</comment>
<evidence type="ECO:0000313" key="5">
    <source>
        <dbReference type="EMBL" id="KAG5573113.1"/>
    </source>
</evidence>
<dbReference type="OrthoDB" id="45365at2759"/>
<keyword evidence="3" id="KW-0833">Ubl conjugation pathway</keyword>
<dbReference type="GO" id="GO:0005634">
    <property type="term" value="C:nucleus"/>
    <property type="evidence" value="ECO:0007669"/>
    <property type="project" value="TreeGrafter"/>
</dbReference>
<sequence>MFARSVTCSKWPSGLGLILPCWRSQVRKPLPAKARDLPSGSSSLHRACLVRVISPMWFVSYCTGAGVLPCAHAAAEEAAFMDLLKFMYSNTLSTITPTALLDVLMAADKFEVASCMRHCSRLLLNVPMTCESALLYLDLPSSVSIADAVRPLIDAAKQFLAAHFKDITKFQEEVLNLPLAGIEAVLSNDDLQVASEDAVCDFVLKWARTHYPNLEERREILGSRLCRLIRFPYLTCRKLRKVLTCNDFDPELASKDVLEALFFKAEAPRPAALTCC</sequence>
<evidence type="ECO:0000256" key="1">
    <source>
        <dbReference type="ARBA" id="ARBA00002668"/>
    </source>
</evidence>
<dbReference type="InterPro" id="IPR011705">
    <property type="entry name" value="BACK"/>
</dbReference>
<evidence type="ECO:0000256" key="3">
    <source>
        <dbReference type="ARBA" id="ARBA00022786"/>
    </source>
</evidence>
<dbReference type="Proteomes" id="UP000824120">
    <property type="component" value="Chromosome 12"/>
</dbReference>
<dbReference type="GO" id="GO:0010114">
    <property type="term" value="P:response to red light"/>
    <property type="evidence" value="ECO:0007669"/>
    <property type="project" value="TreeGrafter"/>
</dbReference>
<dbReference type="PANTHER" id="PTHR46336:SF30">
    <property type="entry name" value="BTB_POZ DOMAIN-CONTAINING PROTEIN POB1-LIKE"/>
    <property type="match status" value="1"/>
</dbReference>
<dbReference type="FunFam" id="1.25.40.420:FF:000008">
    <property type="entry name" value="BTB/POZ domain-containing protein POB1"/>
    <property type="match status" value="1"/>
</dbReference>
<comment type="pathway">
    <text evidence="2">Protein modification; protein ubiquitination.</text>
</comment>
<dbReference type="SUPFAM" id="SSF54695">
    <property type="entry name" value="POZ domain"/>
    <property type="match status" value="1"/>
</dbReference>
<evidence type="ECO:0000256" key="2">
    <source>
        <dbReference type="ARBA" id="ARBA00004906"/>
    </source>
</evidence>
<dbReference type="Pfam" id="PF00651">
    <property type="entry name" value="BTB"/>
    <property type="match status" value="1"/>
</dbReference>
<feature type="domain" description="BACK" evidence="4">
    <location>
        <begin position="142"/>
        <end position="244"/>
    </location>
</feature>
<dbReference type="Pfam" id="PF07707">
    <property type="entry name" value="BACK"/>
    <property type="match status" value="1"/>
</dbReference>
<gene>
    <name evidence="5" type="ORF">H5410_062879</name>
</gene>
<evidence type="ECO:0000313" key="6">
    <source>
        <dbReference type="Proteomes" id="UP000824120"/>
    </source>
</evidence>
<name>A0A9J5WBU6_SOLCO</name>
<proteinExistence type="predicted"/>